<accession>A0AAW6UA81</accession>
<dbReference type="GO" id="GO:0006013">
    <property type="term" value="P:mannose metabolic process"/>
    <property type="evidence" value="ECO:0007669"/>
    <property type="project" value="InterPro"/>
</dbReference>
<dbReference type="Pfam" id="PF22907">
    <property type="entry name" value="Ams1-like_1st"/>
    <property type="match status" value="1"/>
</dbReference>
<keyword evidence="2" id="KW-0479">Metal-binding</keyword>
<proteinExistence type="inferred from homology"/>
<evidence type="ECO:0000256" key="3">
    <source>
        <dbReference type="ARBA" id="ARBA00022801"/>
    </source>
</evidence>
<dbReference type="InterPro" id="IPR027291">
    <property type="entry name" value="Glyco_hydro_38_N_sf"/>
</dbReference>
<dbReference type="SUPFAM" id="SSF88713">
    <property type="entry name" value="Glycoside hydrolase/deacetylase"/>
    <property type="match status" value="1"/>
</dbReference>
<dbReference type="RefSeq" id="WP_282838831.1">
    <property type="nucleotide sequence ID" value="NZ_JASCXW010000004.1"/>
</dbReference>
<dbReference type="CDD" id="cd10789">
    <property type="entry name" value="GH38N_AMII_ER_cytosolic"/>
    <property type="match status" value="1"/>
</dbReference>
<dbReference type="GO" id="GO:0004559">
    <property type="term" value="F:alpha-mannosidase activity"/>
    <property type="evidence" value="ECO:0007669"/>
    <property type="project" value="InterPro"/>
</dbReference>
<evidence type="ECO:0000313" key="7">
    <source>
        <dbReference type="Proteomes" id="UP001431532"/>
    </source>
</evidence>
<dbReference type="PANTHER" id="PTHR46017">
    <property type="entry name" value="ALPHA-MANNOSIDASE 2C1"/>
    <property type="match status" value="1"/>
</dbReference>
<dbReference type="InterPro" id="IPR011330">
    <property type="entry name" value="Glyco_hydro/deAcase_b/a-brl"/>
</dbReference>
<reference evidence="6" key="1">
    <citation type="submission" date="2023-05" db="EMBL/GenBank/DDBJ databases">
        <title>Mariniplasma microaerophilum sp. nov., a novel anaerobic mollicute isolated from terrestrial mud volcano, Taman Peninsula, Russia.</title>
        <authorList>
            <person name="Khomyakova M.A."/>
            <person name="Merkel A.Y."/>
            <person name="Slobodkin A.I."/>
        </authorList>
    </citation>
    <scope>NUCLEOTIDE SEQUENCE</scope>
    <source>
        <strain evidence="6">M4Ah</strain>
    </source>
</reference>
<name>A0AAW6UA81_9MOLU</name>
<dbReference type="InterPro" id="IPR054723">
    <property type="entry name" value="Ams1-like_N"/>
</dbReference>
<keyword evidence="7" id="KW-1185">Reference proteome</keyword>
<dbReference type="Gene3D" id="3.20.110.10">
    <property type="entry name" value="Glycoside hydrolase 38, N terminal domain"/>
    <property type="match status" value="1"/>
</dbReference>
<dbReference type="InterPro" id="IPR000602">
    <property type="entry name" value="Glyco_hydro_38_N"/>
</dbReference>
<dbReference type="AlphaFoldDB" id="A0AAW6UA81"/>
<feature type="domain" description="Glycoside hydrolase family 38 central" evidence="5">
    <location>
        <begin position="504"/>
        <end position="580"/>
    </location>
</feature>
<dbReference type="Proteomes" id="UP001431532">
    <property type="component" value="Unassembled WGS sequence"/>
</dbReference>
<dbReference type="Pfam" id="PF09261">
    <property type="entry name" value="Alpha-mann_mid"/>
    <property type="match status" value="1"/>
</dbReference>
<dbReference type="InterPro" id="IPR041147">
    <property type="entry name" value="GH38_C"/>
</dbReference>
<keyword evidence="3 6" id="KW-0378">Hydrolase</keyword>
<comment type="similarity">
    <text evidence="1">Belongs to the glycosyl hydrolase 38 family.</text>
</comment>
<dbReference type="SUPFAM" id="SSF88688">
    <property type="entry name" value="Families 57/38 glycoside transferase middle domain"/>
    <property type="match status" value="1"/>
</dbReference>
<evidence type="ECO:0000256" key="1">
    <source>
        <dbReference type="ARBA" id="ARBA00009792"/>
    </source>
</evidence>
<dbReference type="PANTHER" id="PTHR46017:SF1">
    <property type="entry name" value="ALPHA-MANNOSIDASE 2C1"/>
    <property type="match status" value="1"/>
</dbReference>
<dbReference type="InterPro" id="IPR015341">
    <property type="entry name" value="Glyco_hydro_38_cen"/>
</dbReference>
<dbReference type="Gene3D" id="2.70.98.30">
    <property type="entry name" value="Golgi alpha-mannosidase II, domain 4"/>
    <property type="match status" value="1"/>
</dbReference>
<evidence type="ECO:0000313" key="6">
    <source>
        <dbReference type="EMBL" id="MDI6452416.1"/>
    </source>
</evidence>
<gene>
    <name evidence="6" type="ORF">QJ521_02460</name>
</gene>
<evidence type="ECO:0000256" key="2">
    <source>
        <dbReference type="ARBA" id="ARBA00022723"/>
    </source>
</evidence>
<dbReference type="Pfam" id="PF01074">
    <property type="entry name" value="Glyco_hydro_38N"/>
    <property type="match status" value="1"/>
</dbReference>
<keyword evidence="4" id="KW-0326">Glycosidase</keyword>
<comment type="caution">
    <text evidence="6">The sequence shown here is derived from an EMBL/GenBank/DDBJ whole genome shotgun (WGS) entry which is preliminary data.</text>
</comment>
<dbReference type="GO" id="GO:0046872">
    <property type="term" value="F:metal ion binding"/>
    <property type="evidence" value="ECO:0007669"/>
    <property type="project" value="UniProtKB-KW"/>
</dbReference>
<dbReference type="GO" id="GO:0030246">
    <property type="term" value="F:carbohydrate binding"/>
    <property type="evidence" value="ECO:0007669"/>
    <property type="project" value="InterPro"/>
</dbReference>
<dbReference type="EMBL" id="JASCXW010000004">
    <property type="protein sequence ID" value="MDI6452416.1"/>
    <property type="molecule type" value="Genomic_DNA"/>
</dbReference>
<dbReference type="GO" id="GO:0009313">
    <property type="term" value="P:oligosaccharide catabolic process"/>
    <property type="evidence" value="ECO:0007669"/>
    <property type="project" value="TreeGrafter"/>
</dbReference>
<dbReference type="SUPFAM" id="SSF74650">
    <property type="entry name" value="Galactose mutarotase-like"/>
    <property type="match status" value="1"/>
</dbReference>
<dbReference type="Pfam" id="PF17677">
    <property type="entry name" value="Glyco_hydro38C2"/>
    <property type="match status" value="1"/>
</dbReference>
<organism evidence="6 7">
    <name type="scientific">Peloplasma aerotolerans</name>
    <dbReference type="NCBI Taxonomy" id="3044389"/>
    <lineage>
        <taxon>Bacteria</taxon>
        <taxon>Bacillati</taxon>
        <taxon>Mycoplasmatota</taxon>
        <taxon>Mollicutes</taxon>
        <taxon>Acholeplasmatales</taxon>
        <taxon>Acholeplasmataceae</taxon>
        <taxon>Peloplasma</taxon>
    </lineage>
</organism>
<dbReference type="Gene3D" id="2.60.40.2220">
    <property type="match status" value="1"/>
</dbReference>
<dbReference type="InterPro" id="IPR011013">
    <property type="entry name" value="Gal_mutarotase_sf_dom"/>
</dbReference>
<protein>
    <submittedName>
        <fullName evidence="6">Glycoside hydrolase family 38 C-terminal domain-containing protein</fullName>
    </submittedName>
</protein>
<dbReference type="FunFam" id="1.20.1270.50:FF:000004">
    <property type="entry name" value="alpha-mannosidase 2C1 isoform X1"/>
    <property type="match status" value="1"/>
</dbReference>
<evidence type="ECO:0000259" key="5">
    <source>
        <dbReference type="SMART" id="SM00872"/>
    </source>
</evidence>
<dbReference type="FunFam" id="3.20.110.10:FF:000002">
    <property type="entry name" value="alpha-mannosidase 2C1 isoform X1"/>
    <property type="match status" value="1"/>
</dbReference>
<dbReference type="Pfam" id="PF07748">
    <property type="entry name" value="Glyco_hydro_38C"/>
    <property type="match status" value="1"/>
</dbReference>
<dbReference type="InterPro" id="IPR028995">
    <property type="entry name" value="Glyco_hydro_57/38_cen_sf"/>
</dbReference>
<dbReference type="InterPro" id="IPR037094">
    <property type="entry name" value="Glyco_hydro_38_cen_sf"/>
</dbReference>
<dbReference type="SMART" id="SM00872">
    <property type="entry name" value="Alpha-mann_mid"/>
    <property type="match status" value="1"/>
</dbReference>
<dbReference type="InterPro" id="IPR011682">
    <property type="entry name" value="Glyco_hydro_38_C"/>
</dbReference>
<sequence length="980" mass="113852">MEFNLDYEKGVIDQLKHMINHLVKNKIDTKIADLTIQGFITDEPIPFRDISDHALKPFKIGDSWGKNFACGWFRITGHLKSFSQPLYLKLDLSGEACLFDNSGTPLKGFTNGSSTFDRTHGEPGKVYYQINHLIQENGSLDFWVEAGSNDLFGVLCDEGRFKACEIVAQNEDLKTLYDDLETLLSLLQVIDQESEHFAAIYEGLRSIYYLIVYEEDEWIAKSIETSKKLLSQKTNYLLKITAIGHAHMDLAWLWPIRETRRKIGRTFASVIDLLDHHPDFVFGVSQPQMLTWVSEDYPLLFEKIKAYVKMNRIELQGGMWVEADTNVSGEEALVRQMLYGIEYYKKTFNFRVRNLWLPDVFGYSGSLPQIISKSGLDYFMTTKLSWSLINRFPYHSFNWLGIDGSKTLSHMPPEGTYNSSILPKSTMLIDKQYKEKEIAPLALAVYGIGNGGGGPGYEHLARIDRQKNLAPLPKVSYGTSASFFDELKAYEDKLPSWQGELYLENHQGTYTTQSNVKQYNRKLEQKLRSLEVLLSMTQGYTSEIQNKLDEIWKEFLLYQFHDILPGSSIKRVYDECLVRYQVLDQELDSLFSVIDKSYLSETMETKLLFNPLSYPVKIVQKYNQNYYNYVIDAYSFAKAKNIHTLNHGLTVNHVKTKDLIIQFDDQTGQLTSIYHIKQKKELLRDGKGNILSVYKDYGDAWNIPDHYRKQTPQVMKLELREVRNSSQFIELTHYYSFKQSKLKEIVLIDLELSTITFNHDVDWKDMGYMLRTSFPLSIKFDEANFDIQYGELKRSARNHTRIEKAQFEVSAHQWVSVSDQSLGFSLINQSKYGYYVKDQVVDMNLLRTTNYPCKDADIDRTSYRYQIVVHKGNHHHEKIDQQAMQFNAFYPSYDNALNTMTFIKNLDASIEVSAIKKAYDENGYIIRLYNRTTKDQYVTLNFNETFKMITQTNMVEEPLEIVFDKNQNFTPFEVKTFRLA</sequence>
<dbReference type="Gene3D" id="1.20.1270.50">
    <property type="entry name" value="Glycoside hydrolase family 38, central domain"/>
    <property type="match status" value="1"/>
</dbReference>
<evidence type="ECO:0000256" key="4">
    <source>
        <dbReference type="ARBA" id="ARBA00023295"/>
    </source>
</evidence>